<dbReference type="SMART" id="SM00547">
    <property type="entry name" value="ZnF_RBZ"/>
    <property type="match status" value="3"/>
</dbReference>
<name>A0ABM0I2K8_CERSS</name>
<evidence type="ECO:0000256" key="6">
    <source>
        <dbReference type="ARBA" id="ARBA00022723"/>
    </source>
</evidence>
<evidence type="ECO:0000313" key="18">
    <source>
        <dbReference type="RefSeq" id="XP_004438942.1"/>
    </source>
</evidence>
<keyword evidence="17" id="KW-1185">Reference proteome</keyword>
<dbReference type="InterPro" id="IPR049768">
    <property type="entry name" value="ZRANB1_OTU"/>
</dbReference>
<evidence type="ECO:0000256" key="14">
    <source>
        <dbReference type="SAM" id="MobiDB-lite"/>
    </source>
</evidence>
<comment type="similarity">
    <text evidence="2">Belongs to the peptidase C64 family.</text>
</comment>
<keyword evidence="10" id="KW-0378">Hydrolase</keyword>
<evidence type="ECO:0000256" key="10">
    <source>
        <dbReference type="ARBA" id="ARBA00022801"/>
    </source>
</evidence>
<protein>
    <recommendedName>
        <fullName evidence="3">ubiquitinyl hydrolase 1</fullName>
        <ecNumber evidence="3">3.4.19.12</ecNumber>
    </recommendedName>
</protein>
<gene>
    <name evidence="18" type="primary">LOC101401962</name>
</gene>
<keyword evidence="5" id="KW-0879">Wnt signaling pathway</keyword>
<keyword evidence="12" id="KW-0862">Zinc</keyword>
<dbReference type="Pfam" id="PF18418">
    <property type="entry name" value="AnkUBD"/>
    <property type="match status" value="1"/>
</dbReference>
<feature type="domain" description="RanBP2-type" evidence="15">
    <location>
        <begin position="175"/>
        <end position="204"/>
    </location>
</feature>
<feature type="compositionally biased region" description="Polar residues" evidence="14">
    <location>
        <begin position="232"/>
        <end position="245"/>
    </location>
</feature>
<dbReference type="PANTHER" id="PTHR13367:SF28">
    <property type="entry name" value="UBIQUITIN THIOESTERASE ZRANB1"/>
    <property type="match status" value="1"/>
</dbReference>
<organism evidence="17 18">
    <name type="scientific">Ceratotherium simum simum</name>
    <name type="common">Southern white rhinoceros</name>
    <dbReference type="NCBI Taxonomy" id="73337"/>
    <lineage>
        <taxon>Eukaryota</taxon>
        <taxon>Metazoa</taxon>
        <taxon>Chordata</taxon>
        <taxon>Craniata</taxon>
        <taxon>Vertebrata</taxon>
        <taxon>Euteleostomi</taxon>
        <taxon>Mammalia</taxon>
        <taxon>Eutheria</taxon>
        <taxon>Laurasiatheria</taxon>
        <taxon>Perissodactyla</taxon>
        <taxon>Rhinocerotidae</taxon>
        <taxon>Ceratotherium</taxon>
    </lineage>
</organism>
<feature type="domain" description="RanBP2-type" evidence="15">
    <location>
        <begin position="29"/>
        <end position="59"/>
    </location>
</feature>
<evidence type="ECO:0000256" key="7">
    <source>
        <dbReference type="ARBA" id="ARBA00022737"/>
    </source>
</evidence>
<evidence type="ECO:0000256" key="2">
    <source>
        <dbReference type="ARBA" id="ARBA00005865"/>
    </source>
</evidence>
<accession>A0ABM0I2K8</accession>
<dbReference type="InterPro" id="IPR051346">
    <property type="entry name" value="OTU_Deubiquitinase"/>
</dbReference>
<dbReference type="PROSITE" id="PS50802">
    <property type="entry name" value="OTU"/>
    <property type="match status" value="1"/>
</dbReference>
<dbReference type="PANTHER" id="PTHR13367">
    <property type="entry name" value="UBIQUITIN THIOESTERASE"/>
    <property type="match status" value="1"/>
</dbReference>
<dbReference type="SUPFAM" id="SSF90209">
    <property type="entry name" value="Ran binding protein zinc finger-like"/>
    <property type="match status" value="2"/>
</dbReference>
<evidence type="ECO:0000256" key="5">
    <source>
        <dbReference type="ARBA" id="ARBA00022687"/>
    </source>
</evidence>
<dbReference type="GeneID" id="101401962"/>
<dbReference type="Pfam" id="PF00641">
    <property type="entry name" value="Zn_ribbon_RanBP"/>
    <property type="match status" value="2"/>
</dbReference>
<evidence type="ECO:0000313" key="17">
    <source>
        <dbReference type="Proteomes" id="UP000694910"/>
    </source>
</evidence>
<evidence type="ECO:0000256" key="8">
    <source>
        <dbReference type="ARBA" id="ARBA00022771"/>
    </source>
</evidence>
<evidence type="ECO:0000256" key="3">
    <source>
        <dbReference type="ARBA" id="ARBA00012759"/>
    </source>
</evidence>
<sequence>MCKVDVIAWKLKSYFLPDITHFKKCTMSERGIKWACEYCTYENWPSAIKCTMCRAQRPSGTIITEDPFKSGSSDVGRDWDPSSTEGGSSPLICPDSSARPRVKSSYSMENANKWSCHMCTYLNWPRAIRCTQCLSQRRTRSPTESPQSSGSGSRPVAFSVDPCEEYNDRNKLNTRTQHWTCSICTYENWAKAKKCVVCDHPRPNNIEAIELAETEEASSIINEQDRARWRGSCSSGNSQRRSPPTTKRDSEMKMDFQRIELAGAVGSKEELEVDFKKLKQIKNRMKKTDWLFLNACVGVVEGDLAAIEAYKSSGGDIARQLTADEVRLLNRPSAFDVGYTLVHLAIRFQRQDMLAILLTEVSQQAAKCIPAMVCPELTEQIRREIAASLHQRKGDFACYFLTDLVTFTLPADIEDLPPTVQEKLFDEVLDRDVQKELEEESPIINWSLELATRLDSRLYALWNRTAGDCLLDSVLQATWGIYDKDSVLRKALHDSLHDCSHWFYTRWKDWESWYSQSFGLHFSLREEQWQEDWAFILSLASQPGASLEQTHIFVLAHILRRPIIVYGVKYYKSFRGETLGYTRFQGVYLPLLWEQSFCWKSPIALGYTRGHFSALVAMENDGYGNRGAGANLNTDDDVTMTFLPLVDSERKLLHVHFLSAQELGNEEQQEKLLREWLDCCVTEGGVLVAMQKSSRRRNHPLVTQMVEKWLDRYRQIRPCTSLSDGEEDEDDEDE</sequence>
<dbReference type="EC" id="3.4.19.12" evidence="3"/>
<evidence type="ECO:0000256" key="9">
    <source>
        <dbReference type="ARBA" id="ARBA00022786"/>
    </source>
</evidence>
<evidence type="ECO:0000259" key="15">
    <source>
        <dbReference type="PROSITE" id="PS50199"/>
    </source>
</evidence>
<comment type="catalytic activity">
    <reaction evidence="1">
        <text>Thiol-dependent hydrolysis of ester, thioester, amide, peptide and isopeptide bonds formed by the C-terminal Gly of ubiquitin (a 76-residue protein attached to proteins as an intracellular targeting signal).</text>
        <dbReference type="EC" id="3.4.19.12"/>
    </reaction>
</comment>
<reference evidence="18" key="1">
    <citation type="submission" date="2025-08" db="UniProtKB">
        <authorList>
            <consortium name="RefSeq"/>
        </authorList>
    </citation>
    <scope>IDENTIFICATION</scope>
</reference>
<evidence type="ECO:0000256" key="1">
    <source>
        <dbReference type="ARBA" id="ARBA00000707"/>
    </source>
</evidence>
<keyword evidence="9" id="KW-0833">Ubl conjugation pathway</keyword>
<dbReference type="PROSITE" id="PS01358">
    <property type="entry name" value="ZF_RANBP2_1"/>
    <property type="match status" value="3"/>
</dbReference>
<evidence type="ECO:0000256" key="11">
    <source>
        <dbReference type="ARBA" id="ARBA00022807"/>
    </source>
</evidence>
<feature type="region of interest" description="Disordered" evidence="14">
    <location>
        <begin position="64"/>
        <end position="100"/>
    </location>
</feature>
<keyword evidence="6" id="KW-0479">Metal-binding</keyword>
<feature type="region of interest" description="Disordered" evidence="14">
    <location>
        <begin position="226"/>
        <end position="251"/>
    </location>
</feature>
<evidence type="ECO:0000256" key="12">
    <source>
        <dbReference type="ARBA" id="ARBA00022833"/>
    </source>
</evidence>
<dbReference type="Gene3D" id="1.25.40.560">
    <property type="match status" value="1"/>
</dbReference>
<dbReference type="InterPro" id="IPR003323">
    <property type="entry name" value="OTU_dom"/>
</dbReference>
<evidence type="ECO:0000259" key="16">
    <source>
        <dbReference type="PROSITE" id="PS50802"/>
    </source>
</evidence>
<dbReference type="Proteomes" id="UP000694910">
    <property type="component" value="Unplaced"/>
</dbReference>
<dbReference type="CDD" id="cd22767">
    <property type="entry name" value="OTU_ZRANB1"/>
    <property type="match status" value="1"/>
</dbReference>
<proteinExistence type="inferred from homology"/>
<dbReference type="Gene3D" id="4.10.1060.10">
    <property type="entry name" value="Zinc finger, RanBP2-type"/>
    <property type="match status" value="3"/>
</dbReference>
<keyword evidence="11" id="KW-0788">Thiol protease</keyword>
<keyword evidence="8 13" id="KW-0863">Zinc-finger</keyword>
<dbReference type="Pfam" id="PF02338">
    <property type="entry name" value="OTU"/>
    <property type="match status" value="1"/>
</dbReference>
<dbReference type="RefSeq" id="XP_004438942.1">
    <property type="nucleotide sequence ID" value="XM_004438885.2"/>
</dbReference>
<feature type="domain" description="RanBP2-type" evidence="15">
    <location>
        <begin position="110"/>
        <end position="139"/>
    </location>
</feature>
<keyword evidence="4" id="KW-0645">Protease</keyword>
<dbReference type="PROSITE" id="PS50199">
    <property type="entry name" value="ZF_RANBP2_2"/>
    <property type="match status" value="3"/>
</dbReference>
<evidence type="ECO:0000256" key="4">
    <source>
        <dbReference type="ARBA" id="ARBA00022670"/>
    </source>
</evidence>
<evidence type="ECO:0000256" key="13">
    <source>
        <dbReference type="PROSITE-ProRule" id="PRU00322"/>
    </source>
</evidence>
<dbReference type="InterPro" id="IPR036443">
    <property type="entry name" value="Znf_RanBP2_sf"/>
</dbReference>
<keyword evidence="7" id="KW-0677">Repeat</keyword>
<dbReference type="InterPro" id="IPR041294">
    <property type="entry name" value="AnkUBD"/>
</dbReference>
<dbReference type="InterPro" id="IPR001876">
    <property type="entry name" value="Znf_RanBP2"/>
</dbReference>
<feature type="domain" description="OTU" evidence="16">
    <location>
        <begin position="458"/>
        <end position="618"/>
    </location>
</feature>